<feature type="transmembrane region" description="Helical" evidence="1">
    <location>
        <begin position="399"/>
        <end position="428"/>
    </location>
</feature>
<feature type="transmembrane region" description="Helical" evidence="1">
    <location>
        <begin position="368"/>
        <end position="387"/>
    </location>
</feature>
<feature type="transmembrane region" description="Helical" evidence="1">
    <location>
        <begin position="187"/>
        <end position="204"/>
    </location>
</feature>
<organism evidence="2 3">
    <name type="scientific">Rhynocoris fuscipes</name>
    <dbReference type="NCBI Taxonomy" id="488301"/>
    <lineage>
        <taxon>Eukaryota</taxon>
        <taxon>Metazoa</taxon>
        <taxon>Ecdysozoa</taxon>
        <taxon>Arthropoda</taxon>
        <taxon>Hexapoda</taxon>
        <taxon>Insecta</taxon>
        <taxon>Pterygota</taxon>
        <taxon>Neoptera</taxon>
        <taxon>Paraneoptera</taxon>
        <taxon>Hemiptera</taxon>
        <taxon>Heteroptera</taxon>
        <taxon>Panheteroptera</taxon>
        <taxon>Cimicomorpha</taxon>
        <taxon>Reduviidae</taxon>
        <taxon>Harpactorinae</taxon>
        <taxon>Harpactorini</taxon>
        <taxon>Rhynocoris</taxon>
    </lineage>
</organism>
<gene>
    <name evidence="2" type="ORF">O3M35_003064</name>
</gene>
<proteinExistence type="predicted"/>
<feature type="transmembrane region" description="Helical" evidence="1">
    <location>
        <begin position="608"/>
        <end position="632"/>
    </location>
</feature>
<feature type="transmembrane region" description="Helical" evidence="1">
    <location>
        <begin position="144"/>
        <end position="167"/>
    </location>
</feature>
<feature type="transmembrane region" description="Helical" evidence="1">
    <location>
        <begin position="330"/>
        <end position="356"/>
    </location>
</feature>
<feature type="transmembrane region" description="Helical" evidence="1">
    <location>
        <begin position="12"/>
        <end position="30"/>
    </location>
</feature>
<keyword evidence="3" id="KW-1185">Reference proteome</keyword>
<protein>
    <submittedName>
        <fullName evidence="2">Uncharacterized protein</fullName>
    </submittedName>
</protein>
<feature type="transmembrane region" description="Helical" evidence="1">
    <location>
        <begin position="110"/>
        <end position="132"/>
    </location>
</feature>
<sequence>MLPKREAGLKEEVFLVTSVLVIIFLSCWLCRIITKWLKIHTYLSYVGIFLLSTCLSYLDYNHIYGVNIPAINSLRNFDQPLFILISTPALIISLVLRVDFFCYENHLLQISTLTSGMLGYQVAAYMVVLHVLCKFMLDCANEQLATLFIAYVSIILIPTETFATVTIMKHCTYDVIRLRNVLHGEELCSVVAALFTFNLTNLSFNEEELSFTLGSRINFDLPFGIFFGLFSYIAISKLIEIAMQDTFSNATLFIGFSYFLYLEAYAFFGRSSAITVAIFGVLYNVKVGGADHTKLEDVKKLWDIFDYVNHSTMFIMCGFIVGVLDIAKIMILFAAAVILLVCSLLVRYLVWFLIYPISELKTIKKSDLIVATLAGYKTGPPLLMSIFTQRYVLKSETQLVPITSFVVILTLLLQLLPFTAVLTFFQYFRLTDQQIYHMNTLWKRIYFYRDRAIECFTQHEMSRDANVNFIKKIITLITPRHTIGKKSLPEEKIKGETLEEFQNNFESFKKRILNIQLNIFKQREQEHLLTLPALRKLREEIKALIGTKETILRMEHISRTWSTLENLTMLVNFLEKIVIILPFYLTDVHTKYKTIAQLRVYEIIRSHLFQLCMSTCLLLDSLAICYLIMYYYGIIDLTDQTIHIFQIFNAITYFASNIEIIFEIYALGMKVFFSKKSKKLTFSQQTILRTLMYVTYIIDKNFPTFEKVAPIVIYLNILLLTQSWRVYAYISIIVHQLIKWINVRITNEVTRRLDTCNALIFCFEQLAARHIKDVNTDSQTKKQFILQMKAYKLEAIIVLGLIRKDYPTLDIGLKTRIASQYIINQMYNVFLEEKNTSLFGTKELIYYQEMFKQLNKRIGPVKAELPEKVISYLKNIKWLRPNFIEIFERNAEIRYLNFRDRIIEQASDPGGMFILVSGQMRCQYRPTQITLQRLINSGQLPNCDLLLTSNFQQPRTIKVPEGCVIGELGVVTGRRYDMNVYSATFAEVYHISQSFLLGLCHNADYSDIICGEIWHTIACKWAVFLLEKNEKYQSWTEEKLREYVERGIIVCVTPGTPLKITYYVSEVILVEGVIADPLTRKSFYAPYRIDIKSVRNLILGIKVRGEDTDVCTRVLVIPRIEATRDDILVENFYTYKGYYKYDYEEVKHIISLETKRYNTYRDEQYHWMIKRLSSSMVDLHASPPLLSSHEEFMEYDDDFNRMFMKTKGSDVSGTFGEFNADGYSIQRLSSFKDIVDGTSETVSVGNAVSSEMSVVAEKDKGEGDEEDEDLGRFRSRLIPKLSLRKLMRQKGTIEISEKRMKQTEFPQDSNIEKESVEKLAYIRKSKSEETLRTNVSERKVEPNLLSSRSLEFIKEPENLSEVYSRNVQSVTTTSSQDKQEDSTVFWQRVQEKLSKFEFTTDKEGKSVLLKMDQSSTTEQPPAVEYVNWRTLMADDRFTDKSVQTKVKTLIKPYQIPWDYDRSLNSLLSESLCTESMPRLRTGDEDSSDDLFAKTVPEIGKRYLQKEKLYLQKVDEKFPDVFKARRKVNYEVCDERIFFDNKVIQEDIKLSKTEEKLQEEIPRCKPFSALKFIGRARSDEYLSEYDIIEEDQFGESISSYSRERASQQVGKRKKPLVERKRRPLHQRKICIKQRPKFKILTRSYLKNRITKIAPRIFRTGVLEELYMVTKEQDLSIVRRRDRYVFQPPKAVWSLLCASRFPRLPTPDDSYVKTKKEARLYWSSSSSSV</sequence>
<dbReference type="Proteomes" id="UP001461498">
    <property type="component" value="Unassembled WGS sequence"/>
</dbReference>
<comment type="caution">
    <text evidence="2">The sequence shown here is derived from an EMBL/GenBank/DDBJ whole genome shotgun (WGS) entry which is preliminary data.</text>
</comment>
<dbReference type="InterPro" id="IPR014710">
    <property type="entry name" value="RmlC-like_jellyroll"/>
</dbReference>
<keyword evidence="1" id="KW-0472">Membrane</keyword>
<evidence type="ECO:0000313" key="3">
    <source>
        <dbReference type="Proteomes" id="UP001461498"/>
    </source>
</evidence>
<feature type="transmembrane region" description="Helical" evidence="1">
    <location>
        <begin position="80"/>
        <end position="98"/>
    </location>
</feature>
<feature type="transmembrane region" description="Helical" evidence="1">
    <location>
        <begin position="216"/>
        <end position="235"/>
    </location>
</feature>
<feature type="transmembrane region" description="Helical" evidence="1">
    <location>
        <begin position="42"/>
        <end position="60"/>
    </location>
</feature>
<feature type="transmembrane region" description="Helical" evidence="1">
    <location>
        <begin position="644"/>
        <end position="668"/>
    </location>
</feature>
<keyword evidence="1" id="KW-1133">Transmembrane helix</keyword>
<evidence type="ECO:0000256" key="1">
    <source>
        <dbReference type="SAM" id="Phobius"/>
    </source>
</evidence>
<name>A0AAW1CK53_9HEMI</name>
<keyword evidence="1" id="KW-0812">Transmembrane</keyword>
<dbReference type="Gene3D" id="2.60.120.10">
    <property type="entry name" value="Jelly Rolls"/>
    <property type="match status" value="1"/>
</dbReference>
<reference evidence="2 3" key="1">
    <citation type="submission" date="2022-12" db="EMBL/GenBank/DDBJ databases">
        <title>Chromosome-level genome assembly of true bugs.</title>
        <authorList>
            <person name="Ma L."/>
            <person name="Li H."/>
        </authorList>
    </citation>
    <scope>NUCLEOTIDE SEQUENCE [LARGE SCALE GENOMIC DNA]</scope>
    <source>
        <strain evidence="2">Lab_2022b</strain>
    </source>
</reference>
<evidence type="ECO:0000313" key="2">
    <source>
        <dbReference type="EMBL" id="KAK9498425.1"/>
    </source>
</evidence>
<dbReference type="PROSITE" id="PS51257">
    <property type="entry name" value="PROKAR_LIPOPROTEIN"/>
    <property type="match status" value="1"/>
</dbReference>
<accession>A0AAW1CK53</accession>
<dbReference type="InterPro" id="IPR018490">
    <property type="entry name" value="cNMP-bd_dom_sf"/>
</dbReference>
<dbReference type="EMBL" id="JAPXFL010000012">
    <property type="protein sequence ID" value="KAK9498425.1"/>
    <property type="molecule type" value="Genomic_DNA"/>
</dbReference>
<feature type="transmembrane region" description="Helical" evidence="1">
    <location>
        <begin position="305"/>
        <end position="324"/>
    </location>
</feature>
<dbReference type="SUPFAM" id="SSF51206">
    <property type="entry name" value="cAMP-binding domain-like"/>
    <property type="match status" value="1"/>
</dbReference>